<feature type="domain" description="HTH cro/C1-type" evidence="1">
    <location>
        <begin position="19"/>
        <end position="70"/>
    </location>
</feature>
<dbReference type="Gene3D" id="1.10.260.40">
    <property type="entry name" value="lambda repressor-like DNA-binding domains"/>
    <property type="match status" value="1"/>
</dbReference>
<dbReference type="EMBL" id="VHSH01000001">
    <property type="protein sequence ID" value="TQV83655.1"/>
    <property type="molecule type" value="Genomic_DNA"/>
</dbReference>
<accession>A0A545U2E7</accession>
<dbReference type="RefSeq" id="WP_142894891.1">
    <property type="nucleotide sequence ID" value="NZ_ML660052.1"/>
</dbReference>
<reference evidence="2 3" key="1">
    <citation type="submission" date="2019-06" db="EMBL/GenBank/DDBJ databases">
        <title>Whole genome sequence for Rhodospirillaceae sp. R148.</title>
        <authorList>
            <person name="Wang G."/>
        </authorList>
    </citation>
    <scope>NUCLEOTIDE SEQUENCE [LARGE SCALE GENOMIC DNA]</scope>
    <source>
        <strain evidence="2 3">R148</strain>
    </source>
</reference>
<dbReference type="SUPFAM" id="SSF47413">
    <property type="entry name" value="lambda repressor-like DNA-binding domains"/>
    <property type="match status" value="1"/>
</dbReference>
<protein>
    <submittedName>
        <fullName evidence="2">Helix-turn-helix transcriptional regulator</fullName>
    </submittedName>
</protein>
<dbReference type="AlphaFoldDB" id="A0A545U2E7"/>
<dbReference type="PROSITE" id="PS50943">
    <property type="entry name" value="HTH_CROC1"/>
    <property type="match status" value="1"/>
</dbReference>
<dbReference type="SMART" id="SM00530">
    <property type="entry name" value="HTH_XRE"/>
    <property type="match status" value="1"/>
</dbReference>
<organism evidence="2 3">
    <name type="scientific">Denitrobaculum tricleocarpae</name>
    <dbReference type="NCBI Taxonomy" id="2591009"/>
    <lineage>
        <taxon>Bacteria</taxon>
        <taxon>Pseudomonadati</taxon>
        <taxon>Pseudomonadota</taxon>
        <taxon>Alphaproteobacteria</taxon>
        <taxon>Rhodospirillales</taxon>
        <taxon>Rhodospirillaceae</taxon>
        <taxon>Denitrobaculum</taxon>
    </lineage>
</organism>
<dbReference type="GO" id="GO:0003677">
    <property type="term" value="F:DNA binding"/>
    <property type="evidence" value="ECO:0007669"/>
    <property type="project" value="InterPro"/>
</dbReference>
<dbReference type="CDD" id="cd00093">
    <property type="entry name" value="HTH_XRE"/>
    <property type="match status" value="1"/>
</dbReference>
<dbReference type="Pfam" id="PF01381">
    <property type="entry name" value="HTH_3"/>
    <property type="match status" value="1"/>
</dbReference>
<sequence length="282" mass="32146">MDRRETVEVFRERLTDVIERSGLSRSAFATTAGLDRSTLSQLLSANNDRLPRAETIAAIASAQQVSVDWLLGLSQIDQEGINIMGQPLEIESGAGSPVDERLIRWHAEAEGYKVRYVPSTLPDLLKTEAVTRYEYRDYAPITPERGLEQASHRLEYSRRPETDLEACSSFQSVQDFARGHGIWADLPAESRHEQLLSMMSLIDELYPAFRWFLFDGLQRYSVPVTLFGRQRAAAYFGNMYFVFNATEHIRVLNRHFDELIRSAVIQPTDIIGFLERQLADVT</sequence>
<dbReference type="InterPro" id="IPR010982">
    <property type="entry name" value="Lambda_DNA-bd_dom_sf"/>
</dbReference>
<comment type="caution">
    <text evidence="2">The sequence shown here is derived from an EMBL/GenBank/DDBJ whole genome shotgun (WGS) entry which is preliminary data.</text>
</comment>
<evidence type="ECO:0000313" key="3">
    <source>
        <dbReference type="Proteomes" id="UP000315252"/>
    </source>
</evidence>
<proteinExistence type="predicted"/>
<keyword evidence="3" id="KW-1185">Reference proteome</keyword>
<evidence type="ECO:0000313" key="2">
    <source>
        <dbReference type="EMBL" id="TQV83655.1"/>
    </source>
</evidence>
<dbReference type="InterPro" id="IPR001387">
    <property type="entry name" value="Cro/C1-type_HTH"/>
</dbReference>
<name>A0A545U2E7_9PROT</name>
<dbReference type="OrthoDB" id="8895516at2"/>
<dbReference type="Proteomes" id="UP000315252">
    <property type="component" value="Unassembled WGS sequence"/>
</dbReference>
<gene>
    <name evidence="2" type="ORF">FKG95_03435</name>
</gene>
<evidence type="ECO:0000259" key="1">
    <source>
        <dbReference type="PROSITE" id="PS50943"/>
    </source>
</evidence>